<evidence type="ECO:0000256" key="5">
    <source>
        <dbReference type="ARBA" id="ARBA00022842"/>
    </source>
</evidence>
<proteinExistence type="predicted"/>
<dbReference type="PANTHER" id="PTHR12992:SF11">
    <property type="entry name" value="MITOCHONDRIAL COENZYME A DIPHOSPHATASE NUDT8"/>
    <property type="match status" value="1"/>
</dbReference>
<evidence type="ECO:0000256" key="2">
    <source>
        <dbReference type="ARBA" id="ARBA00001946"/>
    </source>
</evidence>
<dbReference type="SUPFAM" id="SSF55811">
    <property type="entry name" value="Nudix"/>
    <property type="match status" value="1"/>
</dbReference>
<keyword evidence="5" id="KW-0460">Magnesium</keyword>
<evidence type="ECO:0000256" key="3">
    <source>
        <dbReference type="ARBA" id="ARBA00022723"/>
    </source>
</evidence>
<dbReference type="InterPro" id="IPR045121">
    <property type="entry name" value="CoAse"/>
</dbReference>
<evidence type="ECO:0000313" key="9">
    <source>
        <dbReference type="Proteomes" id="UP000635983"/>
    </source>
</evidence>
<keyword evidence="9" id="KW-1185">Reference proteome</keyword>
<name>A0A917URI7_9PSED</name>
<dbReference type="AlphaFoldDB" id="A0A917URI7"/>
<protein>
    <submittedName>
        <fullName evidence="8">Coenzyme A pyrophosphatase</fullName>
    </submittedName>
</protein>
<evidence type="ECO:0000256" key="1">
    <source>
        <dbReference type="ARBA" id="ARBA00001936"/>
    </source>
</evidence>
<dbReference type="PROSITE" id="PS51462">
    <property type="entry name" value="NUDIX"/>
    <property type="match status" value="1"/>
</dbReference>
<reference evidence="8" key="2">
    <citation type="submission" date="2020-09" db="EMBL/GenBank/DDBJ databases">
        <authorList>
            <person name="Sun Q."/>
            <person name="Ohkuma M."/>
        </authorList>
    </citation>
    <scope>NUCLEOTIDE SEQUENCE</scope>
    <source>
        <strain evidence="8">JCM 30078</strain>
    </source>
</reference>
<dbReference type="GO" id="GO:0046872">
    <property type="term" value="F:metal ion binding"/>
    <property type="evidence" value="ECO:0007669"/>
    <property type="project" value="UniProtKB-KW"/>
</dbReference>
<dbReference type="NCBIfam" id="NF007980">
    <property type="entry name" value="PRK10707.1"/>
    <property type="match status" value="1"/>
</dbReference>
<evidence type="ECO:0000259" key="7">
    <source>
        <dbReference type="PROSITE" id="PS51462"/>
    </source>
</evidence>
<evidence type="ECO:0000313" key="8">
    <source>
        <dbReference type="EMBL" id="GGJ79538.1"/>
    </source>
</evidence>
<sequence>MQDELLQRVRDHRPLLLESERTYPEAAVLVPITRTDEPELVLTLRASGLSTHGGEVAFPGGRRDLEDAGLADTALREAHEEIGLPPGLVEVVGPLSTLVSKHGIKVTPYVAVIPSYVEYVPNDDEIAAVFSVPLGFFLTQPRESTHRIDHQGRSWYVPCYRYEGFKIWGLTAMVIVELINVVYDAGIVLDEPFAEAESLRESER</sequence>
<gene>
    <name evidence="8" type="ORF">GCM10009304_01750</name>
</gene>
<dbReference type="Proteomes" id="UP000635983">
    <property type="component" value="Unassembled WGS sequence"/>
</dbReference>
<dbReference type="InterPro" id="IPR015797">
    <property type="entry name" value="NUDIX_hydrolase-like_dom_sf"/>
</dbReference>
<dbReference type="PANTHER" id="PTHR12992">
    <property type="entry name" value="NUDIX HYDROLASE"/>
    <property type="match status" value="1"/>
</dbReference>
<keyword evidence="3" id="KW-0479">Metal-binding</keyword>
<dbReference type="GO" id="GO:0010945">
    <property type="term" value="F:coenzyme A diphosphatase activity"/>
    <property type="evidence" value="ECO:0007669"/>
    <property type="project" value="InterPro"/>
</dbReference>
<dbReference type="Gene3D" id="3.90.79.10">
    <property type="entry name" value="Nucleoside Triphosphate Pyrophosphohydrolase"/>
    <property type="match status" value="1"/>
</dbReference>
<dbReference type="Pfam" id="PF00293">
    <property type="entry name" value="NUDIX"/>
    <property type="match status" value="1"/>
</dbReference>
<reference evidence="8" key="1">
    <citation type="journal article" date="2014" name="Int. J. Syst. Evol. Microbiol.">
        <title>Complete genome sequence of Corynebacterium casei LMG S-19264T (=DSM 44701T), isolated from a smear-ripened cheese.</title>
        <authorList>
            <consortium name="US DOE Joint Genome Institute (JGI-PGF)"/>
            <person name="Walter F."/>
            <person name="Albersmeier A."/>
            <person name="Kalinowski J."/>
            <person name="Ruckert C."/>
        </authorList>
    </citation>
    <scope>NUCLEOTIDE SEQUENCE</scope>
    <source>
        <strain evidence="8">JCM 30078</strain>
    </source>
</reference>
<dbReference type="EMBL" id="BMPO01000001">
    <property type="protein sequence ID" value="GGJ79538.1"/>
    <property type="molecule type" value="Genomic_DNA"/>
</dbReference>
<organism evidence="8 9">
    <name type="scientific">Pseudomonas matsuisoli</name>
    <dbReference type="NCBI Taxonomy" id="1515666"/>
    <lineage>
        <taxon>Bacteria</taxon>
        <taxon>Pseudomonadati</taxon>
        <taxon>Pseudomonadota</taxon>
        <taxon>Gammaproteobacteria</taxon>
        <taxon>Pseudomonadales</taxon>
        <taxon>Pseudomonadaceae</taxon>
        <taxon>Pseudomonas</taxon>
    </lineage>
</organism>
<evidence type="ECO:0000256" key="6">
    <source>
        <dbReference type="ARBA" id="ARBA00023211"/>
    </source>
</evidence>
<dbReference type="CDD" id="cd03426">
    <property type="entry name" value="NUDIX_CoAse_Nudt7"/>
    <property type="match status" value="1"/>
</dbReference>
<keyword evidence="6" id="KW-0464">Manganese</keyword>
<comment type="caution">
    <text evidence="8">The sequence shown here is derived from an EMBL/GenBank/DDBJ whole genome shotgun (WGS) entry which is preliminary data.</text>
</comment>
<accession>A0A917URI7</accession>
<feature type="domain" description="Nudix hydrolase" evidence="7">
    <location>
        <begin position="23"/>
        <end position="154"/>
    </location>
</feature>
<evidence type="ECO:0000256" key="4">
    <source>
        <dbReference type="ARBA" id="ARBA00022801"/>
    </source>
</evidence>
<comment type="cofactor">
    <cofactor evidence="2">
        <name>Mg(2+)</name>
        <dbReference type="ChEBI" id="CHEBI:18420"/>
    </cofactor>
</comment>
<comment type="cofactor">
    <cofactor evidence="1">
        <name>Mn(2+)</name>
        <dbReference type="ChEBI" id="CHEBI:29035"/>
    </cofactor>
</comment>
<dbReference type="InterPro" id="IPR000086">
    <property type="entry name" value="NUDIX_hydrolase_dom"/>
</dbReference>
<keyword evidence="4" id="KW-0378">Hydrolase</keyword>
<dbReference type="RefSeq" id="WP_188981255.1">
    <property type="nucleotide sequence ID" value="NZ_BMPO01000001.1"/>
</dbReference>